<evidence type="ECO:0000313" key="1">
    <source>
        <dbReference type="EMBL" id="ABG32722.1"/>
    </source>
</evidence>
<proteinExistence type="predicted"/>
<evidence type="ECO:0000313" key="2">
    <source>
        <dbReference type="Proteomes" id="UP000007029"/>
    </source>
</evidence>
<dbReference type="Proteomes" id="UP000007029">
    <property type="component" value="Chromosome"/>
</dbReference>
<gene>
    <name evidence="1" type="ordered locus">RD1_3220</name>
</gene>
<accession>Q163X1</accession>
<reference evidence="1 2" key="1">
    <citation type="journal article" date="2007" name="J. Bacteriol.">
        <title>The complete genome sequence of Roseobacter denitrificans reveals a mixotrophic rather than photosynthetic metabolism.</title>
        <authorList>
            <person name="Swingley W.D."/>
            <person name="Sadekar S."/>
            <person name="Mastrian S.D."/>
            <person name="Matthies H.J."/>
            <person name="Hao J."/>
            <person name="Ramos H."/>
            <person name="Acharya C.R."/>
            <person name="Conrad A.L."/>
            <person name="Taylor H.L."/>
            <person name="Dejesa L.C."/>
            <person name="Shah M.K."/>
            <person name="O'huallachain M.E."/>
            <person name="Lince M.T."/>
            <person name="Blankenship R.E."/>
            <person name="Beatty J.T."/>
            <person name="Touchman J.W."/>
        </authorList>
    </citation>
    <scope>NUCLEOTIDE SEQUENCE [LARGE SCALE GENOMIC DNA]</scope>
    <source>
        <strain evidence="2">ATCC 33942 / OCh 114</strain>
    </source>
</reference>
<sequence>MACPRHEDSSKNREGYVVGIQKYRDHNYRSAEQRMRHLPFNLTPPPGPEGAVIAAAQGAAHSRIAVYYDHASPPPEITISRSAGLVQTVLADGIAVAIVAGAKEPDLHKEDVVLIARYTASG</sequence>
<protein>
    <submittedName>
        <fullName evidence="1">Uncharacterized protein</fullName>
    </submittedName>
</protein>
<organism evidence="1 2">
    <name type="scientific">Roseobacter denitrificans (strain ATCC 33942 / OCh 114)</name>
    <name type="common">Erythrobacter sp. (strain OCh 114)</name>
    <name type="synonym">Roseobacter denitrificans</name>
    <dbReference type="NCBI Taxonomy" id="375451"/>
    <lineage>
        <taxon>Bacteria</taxon>
        <taxon>Pseudomonadati</taxon>
        <taxon>Pseudomonadota</taxon>
        <taxon>Alphaproteobacteria</taxon>
        <taxon>Rhodobacterales</taxon>
        <taxon>Roseobacteraceae</taxon>
        <taxon>Roseobacter</taxon>
    </lineage>
</organism>
<keyword evidence="2" id="KW-1185">Reference proteome</keyword>
<dbReference type="HOGENOM" id="CLU_2234569_0_0_5"/>
<dbReference type="eggNOG" id="ENOG5030MK0">
    <property type="taxonomic scope" value="Bacteria"/>
</dbReference>
<dbReference type="KEGG" id="rde:RD1_3220"/>
<dbReference type="EMBL" id="CP000362">
    <property type="protein sequence ID" value="ABG32722.1"/>
    <property type="molecule type" value="Genomic_DNA"/>
</dbReference>
<dbReference type="AlphaFoldDB" id="Q163X1"/>
<name>Q163X1_ROSDO</name>